<dbReference type="Gene3D" id="3.40.800.10">
    <property type="entry name" value="Ureohydrolase domain"/>
    <property type="match status" value="1"/>
</dbReference>
<dbReference type="GO" id="GO:0008783">
    <property type="term" value="F:agmatinase activity"/>
    <property type="evidence" value="ECO:0007669"/>
    <property type="project" value="TreeGrafter"/>
</dbReference>
<dbReference type="SUPFAM" id="SSF52768">
    <property type="entry name" value="Arginase/deacetylase"/>
    <property type="match status" value="1"/>
</dbReference>
<keyword evidence="6" id="KW-1185">Reference proteome</keyword>
<dbReference type="EMBL" id="VHSH01000001">
    <property type="protein sequence ID" value="TQV83932.1"/>
    <property type="molecule type" value="Genomic_DNA"/>
</dbReference>
<feature type="binding site" evidence="3">
    <location>
        <position position="146"/>
    </location>
    <ligand>
        <name>Mn(2+)</name>
        <dbReference type="ChEBI" id="CHEBI:29035"/>
        <label>1</label>
    </ligand>
</feature>
<comment type="similarity">
    <text evidence="4">Belongs to the arginase family.</text>
</comment>
<dbReference type="PROSITE" id="PS51409">
    <property type="entry name" value="ARGINASE_2"/>
    <property type="match status" value="1"/>
</dbReference>
<organism evidence="5 6">
    <name type="scientific">Denitrobaculum tricleocarpae</name>
    <dbReference type="NCBI Taxonomy" id="2591009"/>
    <lineage>
        <taxon>Bacteria</taxon>
        <taxon>Pseudomonadati</taxon>
        <taxon>Pseudomonadota</taxon>
        <taxon>Alphaproteobacteria</taxon>
        <taxon>Rhodospirillales</taxon>
        <taxon>Rhodospirillaceae</taxon>
        <taxon>Denitrobaculum</taxon>
    </lineage>
</organism>
<feature type="binding site" evidence="3">
    <location>
        <position position="242"/>
    </location>
    <ligand>
        <name>Mn(2+)</name>
        <dbReference type="ChEBI" id="CHEBI:29035"/>
        <label>1</label>
    </ligand>
</feature>
<dbReference type="GO" id="GO:0046872">
    <property type="term" value="F:metal ion binding"/>
    <property type="evidence" value="ECO:0007669"/>
    <property type="project" value="UniProtKB-KW"/>
</dbReference>
<dbReference type="PANTHER" id="PTHR11358:SF26">
    <property type="entry name" value="GUANIDINO ACID HYDROLASE, MITOCHONDRIAL"/>
    <property type="match status" value="1"/>
</dbReference>
<evidence type="ECO:0000256" key="1">
    <source>
        <dbReference type="ARBA" id="ARBA00022723"/>
    </source>
</evidence>
<dbReference type="GO" id="GO:0033389">
    <property type="term" value="P:putrescine biosynthetic process from arginine, via agmatine"/>
    <property type="evidence" value="ECO:0007669"/>
    <property type="project" value="TreeGrafter"/>
</dbReference>
<dbReference type="OrthoDB" id="9788689at2"/>
<keyword evidence="1 3" id="KW-0479">Metal-binding</keyword>
<evidence type="ECO:0000313" key="5">
    <source>
        <dbReference type="EMBL" id="TQV83932.1"/>
    </source>
</evidence>
<dbReference type="InterPro" id="IPR023696">
    <property type="entry name" value="Ureohydrolase_dom_sf"/>
</dbReference>
<proteinExistence type="inferred from homology"/>
<dbReference type="AlphaFoldDB" id="A0A545U373"/>
<dbReference type="PIRSF" id="PIRSF036979">
    <property type="entry name" value="Arginase"/>
    <property type="match status" value="1"/>
</dbReference>
<feature type="binding site" evidence="3">
    <location>
        <position position="150"/>
    </location>
    <ligand>
        <name>Mn(2+)</name>
        <dbReference type="ChEBI" id="CHEBI:29035"/>
        <label>1</label>
    </ligand>
</feature>
<comment type="caution">
    <text evidence="5">The sequence shown here is derived from an EMBL/GenBank/DDBJ whole genome shotgun (WGS) entry which is preliminary data.</text>
</comment>
<keyword evidence="2" id="KW-0378">Hydrolase</keyword>
<dbReference type="InterPro" id="IPR006035">
    <property type="entry name" value="Ureohydrolase"/>
</dbReference>
<dbReference type="Proteomes" id="UP000315252">
    <property type="component" value="Unassembled WGS sequence"/>
</dbReference>
<gene>
    <name evidence="5" type="ORF">FKG95_01930</name>
</gene>
<reference evidence="5 6" key="1">
    <citation type="submission" date="2019-06" db="EMBL/GenBank/DDBJ databases">
        <title>Whole genome sequence for Rhodospirillaceae sp. R148.</title>
        <authorList>
            <person name="Wang G."/>
        </authorList>
    </citation>
    <scope>NUCLEOTIDE SEQUENCE [LARGE SCALE GENOMIC DNA]</scope>
    <source>
        <strain evidence="5 6">R148</strain>
    </source>
</reference>
<dbReference type="PANTHER" id="PTHR11358">
    <property type="entry name" value="ARGINASE/AGMATINASE"/>
    <property type="match status" value="1"/>
</dbReference>
<dbReference type="PRINTS" id="PR00116">
    <property type="entry name" value="ARGINASE"/>
</dbReference>
<name>A0A545U373_9PROT</name>
<feature type="binding site" evidence="3">
    <location>
        <position position="117"/>
    </location>
    <ligand>
        <name>Mn(2+)</name>
        <dbReference type="ChEBI" id="CHEBI:29035"/>
        <label>1</label>
    </ligand>
</feature>
<comment type="cofactor">
    <cofactor evidence="3">
        <name>Mn(2+)</name>
        <dbReference type="ChEBI" id="CHEBI:29035"/>
    </cofactor>
    <text evidence="3">Binds 2 manganese ions per subunit.</text>
</comment>
<evidence type="ECO:0000256" key="3">
    <source>
        <dbReference type="PIRSR" id="PIRSR036979-1"/>
    </source>
</evidence>
<sequence length="330" mass="36061">MEGLYWWGIPTLFRCPYSETAEDCDIALVGVPHSTGNGTTERDQHLGPRAVRDVSALGRRVHMKFQLDPWKSCRINDLGDVPLPEGNNNERSIEHIAEFYRAIDTAGARPVSIGGDHSITGGILQALSGPGSRLTRGEKVSILHFDAHTDTFQHMDHFLGAKKSAAHWAAYLVRDGHVDASRSVQVGIRGNPRTLNWLKPSDELGYEVLTMDRYEALGSDACVDLIRDRIGDRPVYITFDLDCLDPTVAPGVANIEAGSTGFTVAQATRLMHAVRGLNVIGGDVVCLMPTRDNPNRITSMVANAVMFEMVCLIADNQVRARGVAVKETTS</sequence>
<feature type="binding site" evidence="3">
    <location>
        <position position="148"/>
    </location>
    <ligand>
        <name>Mn(2+)</name>
        <dbReference type="ChEBI" id="CHEBI:29035"/>
        <label>1</label>
    </ligand>
</feature>
<protein>
    <submittedName>
        <fullName evidence="5">Agmatinase</fullName>
    </submittedName>
</protein>
<dbReference type="Pfam" id="PF00491">
    <property type="entry name" value="Arginase"/>
    <property type="match status" value="1"/>
</dbReference>
<evidence type="ECO:0000256" key="4">
    <source>
        <dbReference type="PROSITE-ProRule" id="PRU00742"/>
    </source>
</evidence>
<keyword evidence="3" id="KW-0464">Manganese</keyword>
<feature type="binding site" evidence="3">
    <location>
        <position position="240"/>
    </location>
    <ligand>
        <name>Mn(2+)</name>
        <dbReference type="ChEBI" id="CHEBI:29035"/>
        <label>1</label>
    </ligand>
</feature>
<evidence type="ECO:0000313" key="6">
    <source>
        <dbReference type="Proteomes" id="UP000315252"/>
    </source>
</evidence>
<accession>A0A545U373</accession>
<evidence type="ECO:0000256" key="2">
    <source>
        <dbReference type="ARBA" id="ARBA00022801"/>
    </source>
</evidence>